<feature type="compositionally biased region" description="Low complexity" evidence="1">
    <location>
        <begin position="87"/>
        <end position="126"/>
    </location>
</feature>
<reference evidence="2" key="1">
    <citation type="submission" date="2020-07" db="EMBL/GenBank/DDBJ databases">
        <title>Vallitalea pronyensis genome.</title>
        <authorList>
            <person name="Postec A."/>
        </authorList>
    </citation>
    <scope>NUCLEOTIDE SEQUENCE</scope>
    <source>
        <strain evidence="2">FatNI3</strain>
    </source>
</reference>
<accession>A0A8J8SEV9</accession>
<evidence type="ECO:0000313" key="2">
    <source>
        <dbReference type="EMBL" id="QUI20787.1"/>
    </source>
</evidence>
<evidence type="ECO:0000256" key="1">
    <source>
        <dbReference type="SAM" id="MobiDB-lite"/>
    </source>
</evidence>
<dbReference type="EMBL" id="CP058649">
    <property type="protein sequence ID" value="QUI20787.1"/>
    <property type="molecule type" value="Genomic_DNA"/>
</dbReference>
<dbReference type="KEGG" id="vpy:HZI73_06205"/>
<name>A0A8J8SEV9_9FIRM</name>
<feature type="region of interest" description="Disordered" evidence="1">
    <location>
        <begin position="1"/>
        <end position="182"/>
    </location>
</feature>
<dbReference type="RefSeq" id="WP_212697391.1">
    <property type="nucleotide sequence ID" value="NZ_CP058649.1"/>
</dbReference>
<sequence length="273" mass="31209">MSPNLRINQKQQRNHGNGQANFNPWSMPQTPPPMQAAYYQSSKNFKNPFKPPPQKSKQTPQYPPSQQPQYPPQYQPMQPPQQPPQYQPMQPSQQQPQYQPMQPSNQQPRQQQPQQPQKQHDTQPQQPFDPWHVFTGLRPVVPPEYGAPPQPKYPNQPEPPEASQPSQQHEQAPDQMPFNPWHVLPAFGAQQPVQQEQPKKSKNTQNSGLTIQKIQENIGKVIGTSIAGYGRINVHVKGVDHQGMVHLVLLDTKPNDYIHIHNSDMVGIYPPTF</sequence>
<feature type="compositionally biased region" description="Polar residues" evidence="1">
    <location>
        <begin position="1"/>
        <end position="28"/>
    </location>
</feature>
<dbReference type="Proteomes" id="UP000683246">
    <property type="component" value="Chromosome"/>
</dbReference>
<gene>
    <name evidence="2" type="ORF">HZI73_06205</name>
</gene>
<feature type="compositionally biased region" description="Pro residues" evidence="1">
    <location>
        <begin position="140"/>
        <end position="162"/>
    </location>
</feature>
<feature type="compositionally biased region" description="Pro residues" evidence="1">
    <location>
        <begin position="61"/>
        <end position="86"/>
    </location>
</feature>
<dbReference type="AlphaFoldDB" id="A0A8J8SEV9"/>
<proteinExistence type="predicted"/>
<organism evidence="2 3">
    <name type="scientific">Vallitalea pronyensis</name>
    <dbReference type="NCBI Taxonomy" id="1348613"/>
    <lineage>
        <taxon>Bacteria</taxon>
        <taxon>Bacillati</taxon>
        <taxon>Bacillota</taxon>
        <taxon>Clostridia</taxon>
        <taxon>Lachnospirales</taxon>
        <taxon>Vallitaleaceae</taxon>
        <taxon>Vallitalea</taxon>
    </lineage>
</organism>
<protein>
    <submittedName>
        <fullName evidence="2">Uncharacterized protein</fullName>
    </submittedName>
</protein>
<keyword evidence="3" id="KW-1185">Reference proteome</keyword>
<evidence type="ECO:0000313" key="3">
    <source>
        <dbReference type="Proteomes" id="UP000683246"/>
    </source>
</evidence>